<dbReference type="Pfam" id="PF00905">
    <property type="entry name" value="Transpeptidase"/>
    <property type="match status" value="1"/>
</dbReference>
<accession>A0A1F6DBW0</accession>
<evidence type="ECO:0000256" key="2">
    <source>
        <dbReference type="ARBA" id="ARBA00023136"/>
    </source>
</evidence>
<feature type="domain" description="Penicillin-binding protein transpeptidase" evidence="3">
    <location>
        <begin position="251"/>
        <end position="552"/>
    </location>
</feature>
<dbReference type="AlphaFoldDB" id="A0A1F6DBW0"/>
<evidence type="ECO:0000313" key="5">
    <source>
        <dbReference type="Proteomes" id="UP000178042"/>
    </source>
</evidence>
<organism evidence="4 5">
    <name type="scientific">Candidatus Kaiserbacteria bacterium RIFCSPHIGHO2_02_FULL_49_16</name>
    <dbReference type="NCBI Taxonomy" id="1798490"/>
    <lineage>
        <taxon>Bacteria</taxon>
        <taxon>Candidatus Kaiseribacteriota</taxon>
    </lineage>
</organism>
<dbReference type="SUPFAM" id="SSF56601">
    <property type="entry name" value="beta-lactamase/transpeptidase-like"/>
    <property type="match status" value="1"/>
</dbReference>
<comment type="subcellular location">
    <subcellularLocation>
        <location evidence="1">Membrane</location>
    </subcellularLocation>
</comment>
<dbReference type="Gene3D" id="3.40.710.10">
    <property type="entry name" value="DD-peptidase/beta-lactamase superfamily"/>
    <property type="match status" value="1"/>
</dbReference>
<dbReference type="InterPro" id="IPR001460">
    <property type="entry name" value="PCN-bd_Tpept"/>
</dbReference>
<evidence type="ECO:0000256" key="1">
    <source>
        <dbReference type="ARBA" id="ARBA00004370"/>
    </source>
</evidence>
<dbReference type="EMBL" id="MFLD01000032">
    <property type="protein sequence ID" value="OGG58906.1"/>
    <property type="molecule type" value="Genomic_DNA"/>
</dbReference>
<dbReference type="SUPFAM" id="SSF56519">
    <property type="entry name" value="Penicillin binding protein dimerisation domain"/>
    <property type="match status" value="1"/>
</dbReference>
<dbReference type="InterPro" id="IPR036138">
    <property type="entry name" value="PBP_dimer_sf"/>
</dbReference>
<protein>
    <recommendedName>
        <fullName evidence="3">Penicillin-binding protein transpeptidase domain-containing protein</fullName>
    </recommendedName>
</protein>
<reference evidence="4 5" key="1">
    <citation type="journal article" date="2016" name="Nat. Commun.">
        <title>Thousands of microbial genomes shed light on interconnected biogeochemical processes in an aquifer system.</title>
        <authorList>
            <person name="Anantharaman K."/>
            <person name="Brown C.T."/>
            <person name="Hug L.A."/>
            <person name="Sharon I."/>
            <person name="Castelle C.J."/>
            <person name="Probst A.J."/>
            <person name="Thomas B.C."/>
            <person name="Singh A."/>
            <person name="Wilkins M.J."/>
            <person name="Karaoz U."/>
            <person name="Brodie E.L."/>
            <person name="Williams K.H."/>
            <person name="Hubbard S.S."/>
            <person name="Banfield J.F."/>
        </authorList>
    </citation>
    <scope>NUCLEOTIDE SEQUENCE [LARGE SCALE GENOMIC DNA]</scope>
</reference>
<dbReference type="Proteomes" id="UP000178042">
    <property type="component" value="Unassembled WGS sequence"/>
</dbReference>
<keyword evidence="2" id="KW-0472">Membrane</keyword>
<dbReference type="GO" id="GO:0008658">
    <property type="term" value="F:penicillin binding"/>
    <property type="evidence" value="ECO:0007669"/>
    <property type="project" value="InterPro"/>
</dbReference>
<dbReference type="GO" id="GO:0071555">
    <property type="term" value="P:cell wall organization"/>
    <property type="evidence" value="ECO:0007669"/>
    <property type="project" value="TreeGrafter"/>
</dbReference>
<dbReference type="Gene3D" id="3.30.450.330">
    <property type="match status" value="1"/>
</dbReference>
<dbReference type="Gene3D" id="3.90.1310.10">
    <property type="entry name" value="Penicillin-binding protein 2a (Domain 2)"/>
    <property type="match status" value="1"/>
</dbReference>
<sequence>MKSRFLSRTRFLSFLFILVALLLVVRLYFVQIVDGDAYEREALGQYAIPASQMDDRNDIFFKKKDGELVVAAVMQSGWRVALQPKIIHDAVSVYEKLGGIVKLDKERFFASAAKVNDPYEEIASRVLDDQALEIRKLSIPGVLLVQDKWRLYPAGKLASHAIGFVGYKGNNKVGVYGLERYWNDTLTKTTSSLYVNPFAEIFTNIELLLANNPKSQEGDVITSIEPLVEQRLEETLAGVMKAYEPKIAGGIVMNPRTGEILALAAQPDFNPNTFNTVSNVSVFGNPLADNIYEMGSIMKPLTLAAALDTGAITPETTYDDKGFIMKSGKKVSNFDFKGRGVVNMQTVLNESLNTGASFAVDKMGHGVFSKYVHAYGLGEETGIDLPNEAVGRLAAIENGTDVDFASASFGQGIAVTPVEMVRALSALANGGLLPEPHIVAGVRNKTGVVRNIALPIQKQVLKPETAETMSAMLTTVYDKALLGGTLKQEHYSIAAKTGTAQIAIPGGGGYYGDRFLHSFFGYFPSHDPKFIIFLFAVEPQKEIYASHTLAKPFLDITKFLINYYNIPPDR</sequence>
<proteinExistence type="predicted"/>
<dbReference type="PANTHER" id="PTHR30627:SF1">
    <property type="entry name" value="PEPTIDOGLYCAN D,D-TRANSPEPTIDASE FTSI"/>
    <property type="match status" value="1"/>
</dbReference>
<dbReference type="GO" id="GO:0005886">
    <property type="term" value="C:plasma membrane"/>
    <property type="evidence" value="ECO:0007669"/>
    <property type="project" value="TreeGrafter"/>
</dbReference>
<evidence type="ECO:0000313" key="4">
    <source>
        <dbReference type="EMBL" id="OGG58906.1"/>
    </source>
</evidence>
<evidence type="ECO:0000259" key="3">
    <source>
        <dbReference type="Pfam" id="PF00905"/>
    </source>
</evidence>
<dbReference type="InterPro" id="IPR012338">
    <property type="entry name" value="Beta-lactam/transpept-like"/>
</dbReference>
<comment type="caution">
    <text evidence="4">The sequence shown here is derived from an EMBL/GenBank/DDBJ whole genome shotgun (WGS) entry which is preliminary data.</text>
</comment>
<name>A0A1F6DBW0_9BACT</name>
<gene>
    <name evidence="4" type="ORF">A3C86_02560</name>
</gene>
<dbReference type="InterPro" id="IPR050515">
    <property type="entry name" value="Beta-lactam/transpept"/>
</dbReference>
<dbReference type="PANTHER" id="PTHR30627">
    <property type="entry name" value="PEPTIDOGLYCAN D,D-TRANSPEPTIDASE"/>
    <property type="match status" value="1"/>
</dbReference>